<name>A0A0F9F3N7_9ZZZZ</name>
<evidence type="ECO:0000313" key="1">
    <source>
        <dbReference type="EMBL" id="KKL73091.1"/>
    </source>
</evidence>
<dbReference type="AlphaFoldDB" id="A0A0F9F3N7"/>
<dbReference type="EMBL" id="LAZR01025072">
    <property type="protein sequence ID" value="KKL73091.1"/>
    <property type="molecule type" value="Genomic_DNA"/>
</dbReference>
<proteinExistence type="predicted"/>
<comment type="caution">
    <text evidence="1">The sequence shown here is derived from an EMBL/GenBank/DDBJ whole genome shotgun (WGS) entry which is preliminary data.</text>
</comment>
<sequence length="87" mass="10286">MSKETLSKIKDSELRCYVCDNLIHVLKRVRTLANRKNDDYYYTDKALALRHKANMTVIEITGSFDKQRVFRHNRCNPNLKHFTIGDL</sequence>
<organism evidence="1">
    <name type="scientific">marine sediment metagenome</name>
    <dbReference type="NCBI Taxonomy" id="412755"/>
    <lineage>
        <taxon>unclassified sequences</taxon>
        <taxon>metagenomes</taxon>
        <taxon>ecological metagenomes</taxon>
    </lineage>
</organism>
<gene>
    <name evidence="1" type="ORF">LCGC14_2078400</name>
</gene>
<protein>
    <submittedName>
        <fullName evidence="1">Uncharacterized protein</fullName>
    </submittedName>
</protein>
<reference evidence="1" key="1">
    <citation type="journal article" date="2015" name="Nature">
        <title>Complex archaea that bridge the gap between prokaryotes and eukaryotes.</title>
        <authorList>
            <person name="Spang A."/>
            <person name="Saw J.H."/>
            <person name="Jorgensen S.L."/>
            <person name="Zaremba-Niedzwiedzka K."/>
            <person name="Martijn J."/>
            <person name="Lind A.E."/>
            <person name="van Eijk R."/>
            <person name="Schleper C."/>
            <person name="Guy L."/>
            <person name="Ettema T.J."/>
        </authorList>
    </citation>
    <scope>NUCLEOTIDE SEQUENCE</scope>
</reference>
<accession>A0A0F9F3N7</accession>